<keyword evidence="5 6" id="KW-0456">Lyase</keyword>
<dbReference type="GO" id="GO:0046496">
    <property type="term" value="P:nicotinamide nucleotide metabolic process"/>
    <property type="evidence" value="ECO:0007669"/>
    <property type="project" value="UniProtKB-UniRule"/>
</dbReference>
<dbReference type="PANTHER" id="PTHR12592">
    <property type="entry name" value="ATP-DEPENDENT (S)-NAD(P)H-HYDRATE DEHYDRATASE FAMILY MEMBER"/>
    <property type="match status" value="1"/>
</dbReference>
<accession>A0A917D8P4</accession>
<keyword evidence="1 6" id="KW-0547">Nucleotide-binding</keyword>
<dbReference type="RefSeq" id="WP_188849430.1">
    <property type="nucleotide sequence ID" value="NZ_BMJJ01000002.1"/>
</dbReference>
<dbReference type="PANTHER" id="PTHR12592:SF0">
    <property type="entry name" value="ATP-DEPENDENT (S)-NAD(P)H-HYDRATE DEHYDRATASE"/>
    <property type="match status" value="1"/>
</dbReference>
<comment type="cofactor">
    <cofactor evidence="6">
        <name>Mg(2+)</name>
        <dbReference type="ChEBI" id="CHEBI:18420"/>
    </cofactor>
</comment>
<dbReference type="InterPro" id="IPR000631">
    <property type="entry name" value="CARKD"/>
</dbReference>
<evidence type="ECO:0000256" key="4">
    <source>
        <dbReference type="ARBA" id="ARBA00023027"/>
    </source>
</evidence>
<proteinExistence type="inferred from homology"/>
<comment type="caution">
    <text evidence="8">The sequence shown here is derived from an EMBL/GenBank/DDBJ whole genome shotgun (WGS) entry which is preliminary data.</text>
</comment>
<evidence type="ECO:0000256" key="2">
    <source>
        <dbReference type="ARBA" id="ARBA00022840"/>
    </source>
</evidence>
<evidence type="ECO:0000313" key="8">
    <source>
        <dbReference type="EMBL" id="GGD08689.1"/>
    </source>
</evidence>
<feature type="binding site" evidence="6">
    <location>
        <position position="233"/>
    </location>
    <ligand>
        <name>AMP</name>
        <dbReference type="ChEBI" id="CHEBI:456215"/>
    </ligand>
</feature>
<dbReference type="HAMAP" id="MF_01965">
    <property type="entry name" value="NADHX_dehydratase"/>
    <property type="match status" value="1"/>
</dbReference>
<dbReference type="EMBL" id="BMJJ01000002">
    <property type="protein sequence ID" value="GGD08689.1"/>
    <property type="molecule type" value="Genomic_DNA"/>
</dbReference>
<sequence length="299" mass="29917">MSDAIPVDPNFLRRHPLPEIEISAGKDERGTVLIIGASREVPGAILLAAEAALRAGAGKLQIATVASVALHLALAIPEARVIALEETADGEIDPGCASRLVTEVENADAVLIGPGMADEGGARALSLALLDMGGKAAFVFDAAALTGLRDELEALCACGRGFAITPHPGEMATFLGIHKDVVVGDPEKAGMQAAAAVGGVVAMKGPKTFICSPDGGLWSCEGGGIGMATSGSGDALAGLIAGLAARGASPLLAVQWGVFLHAEAGRRLANRIGTVGFLARELAGEVPGILAELSAPGSA</sequence>
<evidence type="ECO:0000256" key="3">
    <source>
        <dbReference type="ARBA" id="ARBA00022857"/>
    </source>
</evidence>
<evidence type="ECO:0000256" key="6">
    <source>
        <dbReference type="HAMAP-Rule" id="MF_01965"/>
    </source>
</evidence>
<evidence type="ECO:0000313" key="9">
    <source>
        <dbReference type="Proteomes" id="UP000613160"/>
    </source>
</evidence>
<dbReference type="PROSITE" id="PS51383">
    <property type="entry name" value="YJEF_C_3"/>
    <property type="match status" value="1"/>
</dbReference>
<dbReference type="GO" id="GO:0052855">
    <property type="term" value="F:ADP-dependent NAD(P)H-hydrate dehydratase activity"/>
    <property type="evidence" value="ECO:0007669"/>
    <property type="project" value="UniProtKB-UniRule"/>
</dbReference>
<name>A0A917D8P4_9HYPH</name>
<reference evidence="8" key="2">
    <citation type="submission" date="2020-09" db="EMBL/GenBank/DDBJ databases">
        <authorList>
            <person name="Sun Q."/>
            <person name="Zhou Y."/>
        </authorList>
    </citation>
    <scope>NUCLEOTIDE SEQUENCE</scope>
    <source>
        <strain evidence="8">CGMCC 1.15493</strain>
    </source>
</reference>
<dbReference type="EC" id="4.2.1.136" evidence="6"/>
<gene>
    <name evidence="6 8" type="primary">nnrD</name>
    <name evidence="8" type="ORF">GCM10011335_09460</name>
</gene>
<keyword evidence="9" id="KW-1185">Reference proteome</keyword>
<feature type="binding site" evidence="6">
    <location>
        <position position="44"/>
    </location>
    <ligand>
        <name>(6S)-NADPHX</name>
        <dbReference type="ChEBI" id="CHEBI:64076"/>
    </ligand>
</feature>
<keyword evidence="3 6" id="KW-0521">NADP</keyword>
<dbReference type="Gene3D" id="3.40.1190.20">
    <property type="match status" value="1"/>
</dbReference>
<dbReference type="InterPro" id="IPR029056">
    <property type="entry name" value="Ribokinase-like"/>
</dbReference>
<dbReference type="GO" id="GO:0052856">
    <property type="term" value="F:NAD(P)HX epimerase activity"/>
    <property type="evidence" value="ECO:0007669"/>
    <property type="project" value="TreeGrafter"/>
</dbReference>
<dbReference type="SUPFAM" id="SSF53613">
    <property type="entry name" value="Ribokinase-like"/>
    <property type="match status" value="1"/>
</dbReference>
<protein>
    <recommendedName>
        <fullName evidence="6">ADP-dependent (S)-NAD(P)H-hydrate dehydratase</fullName>
        <ecNumber evidence="6">4.2.1.136</ecNumber>
    </recommendedName>
    <alternativeName>
        <fullName evidence="6">ADP-dependent NAD(P)HX dehydratase</fullName>
    </alternativeName>
</protein>
<dbReference type="AlphaFoldDB" id="A0A917D8P4"/>
<comment type="catalytic activity">
    <reaction evidence="6">
        <text>(6S)-NADHX + ADP = AMP + phosphate + NADH + H(+)</text>
        <dbReference type="Rhea" id="RHEA:32223"/>
        <dbReference type="ChEBI" id="CHEBI:15378"/>
        <dbReference type="ChEBI" id="CHEBI:43474"/>
        <dbReference type="ChEBI" id="CHEBI:57945"/>
        <dbReference type="ChEBI" id="CHEBI:64074"/>
        <dbReference type="ChEBI" id="CHEBI:456215"/>
        <dbReference type="ChEBI" id="CHEBI:456216"/>
        <dbReference type="EC" id="4.2.1.136"/>
    </reaction>
</comment>
<comment type="catalytic activity">
    <reaction evidence="6">
        <text>(6S)-NADPHX + ADP = AMP + phosphate + NADPH + H(+)</text>
        <dbReference type="Rhea" id="RHEA:32235"/>
        <dbReference type="ChEBI" id="CHEBI:15378"/>
        <dbReference type="ChEBI" id="CHEBI:43474"/>
        <dbReference type="ChEBI" id="CHEBI:57783"/>
        <dbReference type="ChEBI" id="CHEBI:64076"/>
        <dbReference type="ChEBI" id="CHEBI:456215"/>
        <dbReference type="ChEBI" id="CHEBI:456216"/>
        <dbReference type="EC" id="4.2.1.136"/>
    </reaction>
</comment>
<comment type="subunit">
    <text evidence="6">Homotetramer.</text>
</comment>
<evidence type="ECO:0000256" key="5">
    <source>
        <dbReference type="ARBA" id="ARBA00023239"/>
    </source>
</evidence>
<feature type="binding site" evidence="6">
    <location>
        <begin position="204"/>
        <end position="208"/>
    </location>
    <ligand>
        <name>AMP</name>
        <dbReference type="ChEBI" id="CHEBI:456215"/>
    </ligand>
</feature>
<evidence type="ECO:0000256" key="1">
    <source>
        <dbReference type="ARBA" id="ARBA00022741"/>
    </source>
</evidence>
<feature type="domain" description="YjeF C-terminal" evidence="7">
    <location>
        <begin position="9"/>
        <end position="293"/>
    </location>
</feature>
<keyword evidence="2 6" id="KW-0067">ATP-binding</keyword>
<dbReference type="GO" id="GO:0005524">
    <property type="term" value="F:ATP binding"/>
    <property type="evidence" value="ECO:0007669"/>
    <property type="project" value="UniProtKB-KW"/>
</dbReference>
<dbReference type="Pfam" id="PF01256">
    <property type="entry name" value="Carb_kinase"/>
    <property type="match status" value="1"/>
</dbReference>
<evidence type="ECO:0000259" key="7">
    <source>
        <dbReference type="PROSITE" id="PS51383"/>
    </source>
</evidence>
<dbReference type="Proteomes" id="UP000613160">
    <property type="component" value="Unassembled WGS sequence"/>
</dbReference>
<dbReference type="NCBIfam" id="TIGR00196">
    <property type="entry name" value="yjeF_cterm"/>
    <property type="match status" value="1"/>
</dbReference>
<comment type="similarity">
    <text evidence="6">Belongs to the NnrD/CARKD family.</text>
</comment>
<dbReference type="GO" id="GO:0110051">
    <property type="term" value="P:metabolite repair"/>
    <property type="evidence" value="ECO:0007669"/>
    <property type="project" value="TreeGrafter"/>
</dbReference>
<organism evidence="8 9">
    <name type="scientific">Aureimonas glaciei</name>
    <dbReference type="NCBI Taxonomy" id="1776957"/>
    <lineage>
        <taxon>Bacteria</taxon>
        <taxon>Pseudomonadati</taxon>
        <taxon>Pseudomonadota</taxon>
        <taxon>Alphaproteobacteria</taxon>
        <taxon>Hyphomicrobiales</taxon>
        <taxon>Aurantimonadaceae</taxon>
        <taxon>Aureimonas</taxon>
    </lineage>
</organism>
<keyword evidence="4 6" id="KW-0520">NAD</keyword>
<feature type="binding site" evidence="6">
    <location>
        <position position="167"/>
    </location>
    <ligand>
        <name>(6S)-NADPHX</name>
        <dbReference type="ChEBI" id="CHEBI:64076"/>
    </ligand>
</feature>
<reference evidence="8" key="1">
    <citation type="journal article" date="2014" name="Int. J. Syst. Evol. Microbiol.">
        <title>Complete genome sequence of Corynebacterium casei LMG S-19264T (=DSM 44701T), isolated from a smear-ripened cheese.</title>
        <authorList>
            <consortium name="US DOE Joint Genome Institute (JGI-PGF)"/>
            <person name="Walter F."/>
            <person name="Albersmeier A."/>
            <person name="Kalinowski J."/>
            <person name="Ruckert C."/>
        </authorList>
    </citation>
    <scope>NUCLEOTIDE SEQUENCE</scope>
    <source>
        <strain evidence="8">CGMCC 1.15493</strain>
    </source>
</reference>
<dbReference type="CDD" id="cd01171">
    <property type="entry name" value="YXKO-related"/>
    <property type="match status" value="1"/>
</dbReference>
<feature type="binding site" evidence="6">
    <location>
        <position position="234"/>
    </location>
    <ligand>
        <name>(6S)-NADPHX</name>
        <dbReference type="ChEBI" id="CHEBI:64076"/>
    </ligand>
</feature>
<comment type="function">
    <text evidence="6">Catalyzes the dehydration of the S-form of NAD(P)HX at the expense of ADP, which is converted to AMP. Together with NAD(P)HX epimerase, which catalyzes the epimerization of the S- and R-forms, the enzyme allows the repair of both epimers of NAD(P)HX, a damaged form of NAD(P)H that is a result of enzymatic or heat-dependent hydration.</text>
</comment>
<feature type="binding site" evidence="6">
    <location>
        <position position="115"/>
    </location>
    <ligand>
        <name>(6S)-NADPHX</name>
        <dbReference type="ChEBI" id="CHEBI:64076"/>
    </ligand>
</feature>